<dbReference type="OrthoDB" id="4499271at2759"/>
<accession>A0A2H3DCJ1</accession>
<dbReference type="Proteomes" id="UP000217790">
    <property type="component" value="Unassembled WGS sequence"/>
</dbReference>
<reference evidence="2" key="1">
    <citation type="journal article" date="2017" name="Nat. Ecol. Evol.">
        <title>Genome expansion and lineage-specific genetic innovations in the forest pathogenic fungi Armillaria.</title>
        <authorList>
            <person name="Sipos G."/>
            <person name="Prasanna A.N."/>
            <person name="Walter M.C."/>
            <person name="O'Connor E."/>
            <person name="Balint B."/>
            <person name="Krizsan K."/>
            <person name="Kiss B."/>
            <person name="Hess J."/>
            <person name="Varga T."/>
            <person name="Slot J."/>
            <person name="Riley R."/>
            <person name="Boka B."/>
            <person name="Rigling D."/>
            <person name="Barry K."/>
            <person name="Lee J."/>
            <person name="Mihaltcheva S."/>
            <person name="LaButti K."/>
            <person name="Lipzen A."/>
            <person name="Waldron R."/>
            <person name="Moloney N.M."/>
            <person name="Sperisen C."/>
            <person name="Kredics L."/>
            <person name="Vagvoelgyi C."/>
            <person name="Patrignani A."/>
            <person name="Fitzpatrick D."/>
            <person name="Nagy I."/>
            <person name="Doyle S."/>
            <person name="Anderson J.B."/>
            <person name="Grigoriev I.V."/>
            <person name="Gueldener U."/>
            <person name="Muensterkoetter M."/>
            <person name="Nagy L.G."/>
        </authorList>
    </citation>
    <scope>NUCLEOTIDE SEQUENCE [LARGE SCALE GENOMIC DNA]</scope>
    <source>
        <strain evidence="2">Ar21-2</strain>
    </source>
</reference>
<protein>
    <submittedName>
        <fullName evidence="1">Uncharacterized protein</fullName>
    </submittedName>
</protein>
<dbReference type="InParanoid" id="A0A2H3DCJ1"/>
<sequence length="220" mass="24489">MPEPRLAGMLCRLQCPKHSTIGVPHSYGKICSASDEVAHMPQESAAMSLLRATSRSPLHTPLYLSLQDTSSRSWNLRHPPTTVCSTSFRSPQTILTPPTCNTNASHLFKVFLLLCVFPVCHGTGAYTFRHLLFTMAANPPKDSIDLTSPALQQLGNHITTIGIADDRDLRKCVEEEWERRLSSSKFKIEPQRLMAPVWGSDKGMEGLPRFEECGLEKATR</sequence>
<evidence type="ECO:0000313" key="1">
    <source>
        <dbReference type="EMBL" id="PBK92935.1"/>
    </source>
</evidence>
<keyword evidence="2" id="KW-1185">Reference proteome</keyword>
<dbReference type="AlphaFoldDB" id="A0A2H3DCJ1"/>
<gene>
    <name evidence="1" type="ORF">ARMGADRAFT_1165249</name>
</gene>
<proteinExistence type="predicted"/>
<name>A0A2H3DCJ1_ARMGA</name>
<organism evidence="1 2">
    <name type="scientific">Armillaria gallica</name>
    <name type="common">Bulbous honey fungus</name>
    <name type="synonym">Armillaria bulbosa</name>
    <dbReference type="NCBI Taxonomy" id="47427"/>
    <lineage>
        <taxon>Eukaryota</taxon>
        <taxon>Fungi</taxon>
        <taxon>Dikarya</taxon>
        <taxon>Basidiomycota</taxon>
        <taxon>Agaricomycotina</taxon>
        <taxon>Agaricomycetes</taxon>
        <taxon>Agaricomycetidae</taxon>
        <taxon>Agaricales</taxon>
        <taxon>Marasmiineae</taxon>
        <taxon>Physalacriaceae</taxon>
        <taxon>Armillaria</taxon>
    </lineage>
</organism>
<evidence type="ECO:0000313" key="2">
    <source>
        <dbReference type="Proteomes" id="UP000217790"/>
    </source>
</evidence>
<dbReference type="EMBL" id="KZ293657">
    <property type="protein sequence ID" value="PBK92935.1"/>
    <property type="molecule type" value="Genomic_DNA"/>
</dbReference>